<evidence type="ECO:0000313" key="2">
    <source>
        <dbReference type="EMBL" id="KAK3054031.1"/>
    </source>
</evidence>
<dbReference type="PANTHER" id="PTHR47064:SF2">
    <property type="entry name" value="SMP-30_GLUCONOLACTONASE_LRE-LIKE REGION DOMAIN-CONTAINING PROTEIN-RELATED"/>
    <property type="match status" value="1"/>
</dbReference>
<comment type="caution">
    <text evidence="2">The sequence shown here is derived from an EMBL/GenBank/DDBJ whole genome shotgun (WGS) entry which is preliminary data.</text>
</comment>
<dbReference type="Pfam" id="PF08450">
    <property type="entry name" value="SGL"/>
    <property type="match status" value="2"/>
</dbReference>
<name>A0AAJ0DNU7_9PEZI</name>
<dbReference type="PANTHER" id="PTHR47064">
    <property type="entry name" value="PUTATIVE (AFU_ORTHOLOGUE AFUA_1G08990)-RELATED"/>
    <property type="match status" value="1"/>
</dbReference>
<keyword evidence="3" id="KW-1185">Reference proteome</keyword>
<dbReference type="InterPro" id="IPR052988">
    <property type="entry name" value="Oryzine_lactonohydrolase"/>
</dbReference>
<dbReference type="Gene3D" id="2.120.10.30">
    <property type="entry name" value="TolB, C-terminal domain"/>
    <property type="match status" value="1"/>
</dbReference>
<sequence length="363" mass="40317">MADKPTFTNVVDYEIKRAHSGDFSQTRLPDKPCFIAYDPSFRKLIGSSPKLTLVEQRADKFAHEAGVYIKSTNKNYFTSNYQSNKTIENYSIDCKTHEITEDKFADVVTANGACHYDDKILYCCQGDFNTPSALVLADPSTGKSEMILNNFYGRQFNSINDVVIHHANDDIWFTDPTYGYEQAFRPPPLLPSQASQKTGARALRYTIKPCQIWCVADGFVQCNGLCFSPDYSKMYITDTGALQAHASPAGGQNFSANPRLPATIYEFDVVENGTRLANRRMFAYTDAGIPDGVKCDETGNVYSGCGDGVHVWDARGTLLGKIYVGSVVANFNFTKDGIWMMAEEKLFFCEIGAKGCLVDIECV</sequence>
<dbReference type="InterPro" id="IPR013658">
    <property type="entry name" value="SGL"/>
</dbReference>
<feature type="domain" description="SMP-30/Gluconolactonase/LRE-like region" evidence="1">
    <location>
        <begin position="261"/>
        <end position="333"/>
    </location>
</feature>
<reference evidence="2" key="1">
    <citation type="submission" date="2023-04" db="EMBL/GenBank/DDBJ databases">
        <title>Black Yeasts Isolated from many extreme environments.</title>
        <authorList>
            <person name="Coleine C."/>
            <person name="Stajich J.E."/>
            <person name="Selbmann L."/>
        </authorList>
    </citation>
    <scope>NUCLEOTIDE SEQUENCE</scope>
    <source>
        <strain evidence="2">CCFEE 5312</strain>
    </source>
</reference>
<dbReference type="EMBL" id="JAWDJX010000013">
    <property type="protein sequence ID" value="KAK3054031.1"/>
    <property type="molecule type" value="Genomic_DNA"/>
</dbReference>
<proteinExistence type="predicted"/>
<feature type="domain" description="SMP-30/Gluconolactonase/LRE-like region" evidence="1">
    <location>
        <begin position="110"/>
        <end position="241"/>
    </location>
</feature>
<organism evidence="2 3">
    <name type="scientific">Extremus antarcticus</name>
    <dbReference type="NCBI Taxonomy" id="702011"/>
    <lineage>
        <taxon>Eukaryota</taxon>
        <taxon>Fungi</taxon>
        <taxon>Dikarya</taxon>
        <taxon>Ascomycota</taxon>
        <taxon>Pezizomycotina</taxon>
        <taxon>Dothideomycetes</taxon>
        <taxon>Dothideomycetidae</taxon>
        <taxon>Mycosphaerellales</taxon>
        <taxon>Extremaceae</taxon>
        <taxon>Extremus</taxon>
    </lineage>
</organism>
<dbReference type="InterPro" id="IPR011042">
    <property type="entry name" value="6-blade_b-propeller_TolB-like"/>
</dbReference>
<gene>
    <name evidence="2" type="ORF">LTR09_004808</name>
</gene>
<evidence type="ECO:0000259" key="1">
    <source>
        <dbReference type="Pfam" id="PF08450"/>
    </source>
</evidence>
<accession>A0AAJ0DNU7</accession>
<dbReference type="Proteomes" id="UP001271007">
    <property type="component" value="Unassembled WGS sequence"/>
</dbReference>
<dbReference type="AlphaFoldDB" id="A0AAJ0DNU7"/>
<evidence type="ECO:0000313" key="3">
    <source>
        <dbReference type="Proteomes" id="UP001271007"/>
    </source>
</evidence>
<dbReference type="SUPFAM" id="SSF63829">
    <property type="entry name" value="Calcium-dependent phosphotriesterase"/>
    <property type="match status" value="1"/>
</dbReference>
<protein>
    <recommendedName>
        <fullName evidence="1">SMP-30/Gluconolactonase/LRE-like region domain-containing protein</fullName>
    </recommendedName>
</protein>